<feature type="domain" description="C2H2-type" evidence="1">
    <location>
        <begin position="164"/>
        <end position="188"/>
    </location>
</feature>
<proteinExistence type="predicted"/>
<organism evidence="2 3">
    <name type="scientific">Nematocida parisii (strain ERTm3)</name>
    <name type="common">Nematode killer fungus</name>
    <dbReference type="NCBI Taxonomy" id="935791"/>
    <lineage>
        <taxon>Eukaryota</taxon>
        <taxon>Fungi</taxon>
        <taxon>Fungi incertae sedis</taxon>
        <taxon>Microsporidia</taxon>
        <taxon>Nematocida</taxon>
    </lineage>
</organism>
<feature type="domain" description="C2H2-type" evidence="1">
    <location>
        <begin position="27"/>
        <end position="51"/>
    </location>
</feature>
<dbReference type="HOGENOM" id="CLU_460756_0_0_1"/>
<dbReference type="VEuPathDB" id="MicrosporidiaDB:NEQG_01215"/>
<dbReference type="OrthoDB" id="2188337at2759"/>
<dbReference type="PROSITE" id="PS00028">
    <property type="entry name" value="ZINC_FINGER_C2H2_1"/>
    <property type="match status" value="2"/>
</dbReference>
<name>I3EH28_NEMP3</name>
<sequence length="648" mass="73771">MQDYRKRGRKPREGEKMDRMDVVCFKCPYIACGLQYQSSLGYKRHLMYYKHSIFTPSSKKIVCGYMDCTATENLRDHITREHMADAVDLLEAYDIMIKVGEETEEVSTAGLIGDIVHDEGLLDISKVIAEGGILKDILLSIFPKGVTLIIDPETFTESNQIFYCRIPGCGRQFKSLMAYKYHCGKFTHFFKSIIDDYVEKHGPLDYEEVKSIFKKKFNLENRFLLEGISHHLMRMPDQHYNFIFTFDDSQLGHEKRRIKKRGADSISEYSIGSEDRHEYDEDDVKRVKEDEAHDASRFKIDSIVFNGRQLPHMQSYEQGRVAFLNLYLESTLLAVVDDHVIVGTKGEADEEDEQQESGKPQNIFLFSTGNAMFFVLNRNKILSEITFEGYGFPRKLLPYTEKTVLVLFNDGVLRELIFTEEKKLEISKEIKTKAQVVSFALFNGEIIVCSHRVLINLANKKEKPFESPIISLETTDTSIIVVDSNGRTYCINENFEEICAVPSKVGTNVVSGLEGEPDTFFISNSLYGLGRIYCASSNSTLLTSPHACSHAILIKPGFIVSSGLDGSLCVSAYRTDPKVYMKVLRTEIRNDELFIATSEEEHALVENVQPIPPNDYRVTIQGIVKHRTNLVAVLACGMVIIIDNFFRE</sequence>
<reference evidence="2" key="1">
    <citation type="submission" date="2011-01" db="EMBL/GenBank/DDBJ databases">
        <title>The Genome Sequence of Nematocida parisii strain ERTm3.</title>
        <authorList>
            <consortium name="The Broad Institute Genome Sequencing Platform"/>
            <consortium name="The Broad Institute Genome Sequencing Center for Infectious Disease"/>
            <person name="Cuomo C."/>
            <person name="Troemel E."/>
            <person name="Young S.K."/>
            <person name="Zeng Q."/>
            <person name="Gargeya S."/>
            <person name="Fitzgerald M."/>
            <person name="Haas B."/>
            <person name="Abouelleil A."/>
            <person name="Alvarado L."/>
            <person name="Arachchi H.M."/>
            <person name="Berlin A."/>
            <person name="Chapman S.B."/>
            <person name="Gearin G."/>
            <person name="Goldberg J."/>
            <person name="Griggs A."/>
            <person name="Gujja S."/>
            <person name="Hansen M."/>
            <person name="Heiman D."/>
            <person name="Howarth C."/>
            <person name="Larimer J."/>
            <person name="Lui A."/>
            <person name="MacDonald P.J.P."/>
            <person name="McCowen C."/>
            <person name="Montmayeur A."/>
            <person name="Murphy C."/>
            <person name="Neiman D."/>
            <person name="Pearson M."/>
            <person name="Priest M."/>
            <person name="Roberts A."/>
            <person name="Saif S."/>
            <person name="Shea T."/>
            <person name="Sisk P."/>
            <person name="Stolte C."/>
            <person name="Sykes S."/>
            <person name="Wortman J."/>
            <person name="Nusbaum C."/>
            <person name="Birren B."/>
        </authorList>
    </citation>
    <scope>NUCLEOTIDE SEQUENCE</scope>
    <source>
        <strain evidence="2">ERTm3</strain>
    </source>
</reference>
<dbReference type="OMA" id="YSLKCPV"/>
<evidence type="ECO:0000313" key="2">
    <source>
        <dbReference type="EMBL" id="EIJ88525.1"/>
    </source>
</evidence>
<dbReference type="EMBL" id="GL870878">
    <property type="protein sequence ID" value="EIJ88525.1"/>
    <property type="molecule type" value="Genomic_DNA"/>
</dbReference>
<accession>I3EH28</accession>
<dbReference type="AlphaFoldDB" id="I3EH28"/>
<dbReference type="InterPro" id="IPR013087">
    <property type="entry name" value="Znf_C2H2_type"/>
</dbReference>
<evidence type="ECO:0000259" key="1">
    <source>
        <dbReference type="PROSITE" id="PS00028"/>
    </source>
</evidence>
<dbReference type="InParanoid" id="I3EH28"/>
<keyword evidence="3" id="KW-1185">Reference proteome</keyword>
<dbReference type="SMART" id="SM00355">
    <property type="entry name" value="ZnF_C2H2"/>
    <property type="match status" value="2"/>
</dbReference>
<evidence type="ECO:0000313" key="3">
    <source>
        <dbReference type="Proteomes" id="UP000002872"/>
    </source>
</evidence>
<dbReference type="Pfam" id="PF17017">
    <property type="entry name" value="zf-C2H2_aberr"/>
    <property type="match status" value="1"/>
</dbReference>
<dbReference type="Proteomes" id="UP000002872">
    <property type="component" value="Unassembled WGS sequence"/>
</dbReference>
<gene>
    <name evidence="2" type="ORF">NEQG_01215</name>
</gene>
<protein>
    <recommendedName>
        <fullName evidence="1">C2H2-type domain-containing protein</fullName>
    </recommendedName>
</protein>
<dbReference type="InterPro" id="IPR031514">
    <property type="entry name" value="Zf-C2H2_aberr"/>
</dbReference>